<protein>
    <recommendedName>
        <fullName evidence="3">F-box domain-containing protein</fullName>
    </recommendedName>
</protein>
<dbReference type="AlphaFoldDB" id="A0A8H4PH92"/>
<gene>
    <name evidence="1" type="ORF">FALBO_3325</name>
</gene>
<organism evidence="1 2">
    <name type="scientific">Fusarium albosuccineum</name>
    <dbReference type="NCBI Taxonomy" id="1237068"/>
    <lineage>
        <taxon>Eukaryota</taxon>
        <taxon>Fungi</taxon>
        <taxon>Dikarya</taxon>
        <taxon>Ascomycota</taxon>
        <taxon>Pezizomycotina</taxon>
        <taxon>Sordariomycetes</taxon>
        <taxon>Hypocreomycetidae</taxon>
        <taxon>Hypocreales</taxon>
        <taxon>Nectriaceae</taxon>
        <taxon>Fusarium</taxon>
        <taxon>Fusarium decemcellulare species complex</taxon>
    </lineage>
</organism>
<proteinExistence type="predicted"/>
<sequence>MCNLLSLPDEMIRRVCTSLSDIHHASLFKLVLVNKHLNRVVTPLLVRRWFVDREKRRPPAIERLALHLLRHPEFRREVKHIQFASVQTAAEQHDTTRLITARELEELSQAAHGAWPALAESTDWADQIRNGIKDALATLILCWTPNLTSFELSVPDFRPGQGPELLLLQSVSQVVRQFKSSGPHWALGALPLLELRSLIYIHWDTEGTTESKFLAPFFHLPKLKTFMGLQVGMGDYDEYEDDSLDNQQDDGSFSRSTRNRYMTDFPIGTSTVEELIIYEAEVTVDTLSTLVRACRRLTMLDLELALLVHLEGPELRSNGLAQVILHHAETLKVFRLGIEQDFFVQHPADGPIRLEDCFRQLGQLESLTVEPTFLYEHDSAESQVRDEMVVNRLPPSLKHLRFESDTVALDARTSTAKVDEWVTGFQGLIEECRPDGLLPNLRHFDLKDLLIDNPGVESIGRLKTMAEDRGVRLSLLTFMVW</sequence>
<dbReference type="Gene3D" id="3.80.10.10">
    <property type="entry name" value="Ribonuclease Inhibitor"/>
    <property type="match status" value="1"/>
</dbReference>
<evidence type="ECO:0000313" key="1">
    <source>
        <dbReference type="EMBL" id="KAF4469771.1"/>
    </source>
</evidence>
<name>A0A8H4PH92_9HYPO</name>
<dbReference type="Proteomes" id="UP000554235">
    <property type="component" value="Unassembled WGS sequence"/>
</dbReference>
<dbReference type="EMBL" id="JAADYS010000434">
    <property type="protein sequence ID" value="KAF4469771.1"/>
    <property type="molecule type" value="Genomic_DNA"/>
</dbReference>
<keyword evidence="2" id="KW-1185">Reference proteome</keyword>
<dbReference type="InterPro" id="IPR032675">
    <property type="entry name" value="LRR_dom_sf"/>
</dbReference>
<evidence type="ECO:0000313" key="2">
    <source>
        <dbReference type="Proteomes" id="UP000554235"/>
    </source>
</evidence>
<accession>A0A8H4PH92</accession>
<evidence type="ECO:0008006" key="3">
    <source>
        <dbReference type="Google" id="ProtNLM"/>
    </source>
</evidence>
<dbReference type="OrthoDB" id="5081092at2759"/>
<reference evidence="1 2" key="1">
    <citation type="submission" date="2020-01" db="EMBL/GenBank/DDBJ databases">
        <title>Identification and distribution of gene clusters putatively required for synthesis of sphingolipid metabolism inhibitors in phylogenetically diverse species of the filamentous fungus Fusarium.</title>
        <authorList>
            <person name="Kim H.-S."/>
            <person name="Busman M."/>
            <person name="Brown D.W."/>
            <person name="Divon H."/>
            <person name="Uhlig S."/>
            <person name="Proctor R.H."/>
        </authorList>
    </citation>
    <scope>NUCLEOTIDE SEQUENCE [LARGE SCALE GENOMIC DNA]</scope>
    <source>
        <strain evidence="1 2">NRRL 20459</strain>
    </source>
</reference>
<comment type="caution">
    <text evidence="1">The sequence shown here is derived from an EMBL/GenBank/DDBJ whole genome shotgun (WGS) entry which is preliminary data.</text>
</comment>